<dbReference type="PATRIC" id="fig|909613.9.peg.2994"/>
<dbReference type="Gene3D" id="1.10.132.100">
    <property type="match status" value="1"/>
</dbReference>
<proteinExistence type="predicted"/>
<dbReference type="eggNOG" id="COG1203">
    <property type="taxonomic scope" value="Bacteria"/>
</dbReference>
<evidence type="ECO:0000313" key="1">
    <source>
        <dbReference type="EMBL" id="EWC61635.1"/>
    </source>
</evidence>
<dbReference type="InterPro" id="IPR013381">
    <property type="entry name" value="CRISPR-assoc_prot_Cse1"/>
</dbReference>
<organism evidence="1 2">
    <name type="scientific">Actinokineospora spheciospongiae</name>
    <dbReference type="NCBI Taxonomy" id="909613"/>
    <lineage>
        <taxon>Bacteria</taxon>
        <taxon>Bacillati</taxon>
        <taxon>Actinomycetota</taxon>
        <taxon>Actinomycetes</taxon>
        <taxon>Pseudonocardiales</taxon>
        <taxon>Pseudonocardiaceae</taxon>
        <taxon>Actinokineospora</taxon>
    </lineage>
</organism>
<dbReference type="Pfam" id="PF09481">
    <property type="entry name" value="CRISPR_Cse1"/>
    <property type="match status" value="1"/>
</dbReference>
<dbReference type="OrthoDB" id="3187690at2"/>
<dbReference type="AlphaFoldDB" id="W7IL70"/>
<gene>
    <name evidence="1" type="ORF">UO65_2993</name>
</gene>
<reference evidence="1 2" key="1">
    <citation type="journal article" date="2014" name="Genome Announc.">
        <title>Draft Genome Sequence of the Antitrypanosomally Active Sponge-Associated Bacterium Actinokineospora sp. Strain EG49.</title>
        <authorList>
            <person name="Harjes J."/>
            <person name="Ryu T."/>
            <person name="Abdelmohsen U.R."/>
            <person name="Moitinho-Silva L."/>
            <person name="Horn H."/>
            <person name="Ravasi T."/>
            <person name="Hentschel U."/>
        </authorList>
    </citation>
    <scope>NUCLEOTIDE SEQUENCE [LARGE SCALE GENOMIC DNA]</scope>
    <source>
        <strain evidence="1 2">EG49</strain>
    </source>
</reference>
<sequence length="542" mass="58551">MSDSECSFDLIGQPWVLARLDSGDVVELSLVDTVRRAGEIVCLLGDVPTQVFAVTRLLLAILHRAVRGPADLDGWERMWSGGLSVDAVRSYLDEHRERFDLLHPTTPFLQVADLHTTKGEFSELSKLIVDVPNGRPFFTTRIGGRLSLSFAEAARWVVHCQAFDPSGIKSGAVGDERVKGGKGYPIGQAWSGHLGGVLVEGRNLRETLLLNLITADFERAESDREDLPVWERPVLGAAEEVPGGRAPAGPLELFTWPSRRIRLAVTGNEVTGVLICNGDRLTPQNLNRFESHTAWRLSKAQATKLKLATVYMPLEHDPSRAIWRGLQAMLPAATVSPGGAEPAPRLSPKVIRWVGHLRVQKALPADHQVHLHTLGVVYGSNNSVVDEIVEDRMSVAAMLLTEDAVALTGVVLACVAAAEAAAKALGSLAANLAEASGGEHAGPRSRALESAYDALDPLFRSWVAGLDSDTDPTTCQQEWHETGKRAVRALGVDLLAQAPAVAMAGRSRGGRLLTAFHADRWFGKALRDAFPMAGRRVPEPTA</sequence>
<dbReference type="NCBIfam" id="TIGR02547">
    <property type="entry name" value="casA_cse1"/>
    <property type="match status" value="1"/>
</dbReference>
<protein>
    <submittedName>
        <fullName evidence="1">CRISPR-associated protein, Cse1 family</fullName>
    </submittedName>
</protein>
<comment type="caution">
    <text evidence="1">The sequence shown here is derived from an EMBL/GenBank/DDBJ whole genome shotgun (WGS) entry which is preliminary data.</text>
</comment>
<accession>W7IL70</accession>
<dbReference type="RefSeq" id="WP_035282898.1">
    <property type="nucleotide sequence ID" value="NZ_AYXG01000103.1"/>
</dbReference>
<dbReference type="STRING" id="909613.UO65_2993"/>
<evidence type="ECO:0000313" key="2">
    <source>
        <dbReference type="Proteomes" id="UP000019277"/>
    </source>
</evidence>
<dbReference type="EMBL" id="AYXG01000103">
    <property type="protein sequence ID" value="EWC61635.1"/>
    <property type="molecule type" value="Genomic_DNA"/>
</dbReference>
<name>W7IL70_9PSEU</name>
<dbReference type="Proteomes" id="UP000019277">
    <property type="component" value="Unassembled WGS sequence"/>
</dbReference>
<keyword evidence="2" id="KW-1185">Reference proteome</keyword>
<dbReference type="CDD" id="cd09729">
    <property type="entry name" value="Cse1_I-E"/>
    <property type="match status" value="1"/>
</dbReference>